<dbReference type="PROSITE" id="PS50033">
    <property type="entry name" value="UBX"/>
    <property type="match status" value="1"/>
</dbReference>
<feature type="compositionally biased region" description="Basic and acidic residues" evidence="1">
    <location>
        <begin position="363"/>
        <end position="379"/>
    </location>
</feature>
<evidence type="ECO:0000256" key="1">
    <source>
        <dbReference type="SAM" id="MobiDB-lite"/>
    </source>
</evidence>
<organism evidence="3 4">
    <name type="scientific">Chlamydomonas eustigma</name>
    <dbReference type="NCBI Taxonomy" id="1157962"/>
    <lineage>
        <taxon>Eukaryota</taxon>
        <taxon>Viridiplantae</taxon>
        <taxon>Chlorophyta</taxon>
        <taxon>core chlorophytes</taxon>
        <taxon>Chlorophyceae</taxon>
        <taxon>CS clade</taxon>
        <taxon>Chlamydomonadales</taxon>
        <taxon>Chlamydomonadaceae</taxon>
        <taxon>Chlamydomonas</taxon>
    </lineage>
</organism>
<dbReference type="CDD" id="cd16118">
    <property type="entry name" value="UBX2_UBXN9"/>
    <property type="match status" value="1"/>
</dbReference>
<dbReference type="InterPro" id="IPR021569">
    <property type="entry name" value="TUG-UBL1"/>
</dbReference>
<dbReference type="EMBL" id="BEGY01000115">
    <property type="protein sequence ID" value="GAX84069.1"/>
    <property type="molecule type" value="Genomic_DNA"/>
</dbReference>
<evidence type="ECO:0000259" key="2">
    <source>
        <dbReference type="PROSITE" id="PS50033"/>
    </source>
</evidence>
<dbReference type="OrthoDB" id="440781at2759"/>
<proteinExistence type="predicted"/>
<dbReference type="InterPro" id="IPR001012">
    <property type="entry name" value="UBX_dom"/>
</dbReference>
<dbReference type="GO" id="GO:0006886">
    <property type="term" value="P:intracellular protein transport"/>
    <property type="evidence" value="ECO:0007669"/>
    <property type="project" value="TreeGrafter"/>
</dbReference>
<protein>
    <recommendedName>
        <fullName evidence="2">UBX domain-containing protein</fullName>
    </recommendedName>
</protein>
<dbReference type="PANTHER" id="PTHR46467:SF1">
    <property type="entry name" value="TETHER CONTAINING UBX DOMAIN FOR GLUT4"/>
    <property type="match status" value="1"/>
</dbReference>
<dbReference type="STRING" id="1157962.A0A250XMC0"/>
<name>A0A250XMC0_9CHLO</name>
<evidence type="ECO:0000313" key="3">
    <source>
        <dbReference type="EMBL" id="GAX84069.1"/>
    </source>
</evidence>
<dbReference type="GO" id="GO:0012506">
    <property type="term" value="C:vesicle membrane"/>
    <property type="evidence" value="ECO:0007669"/>
    <property type="project" value="TreeGrafter"/>
</dbReference>
<feature type="domain" description="UBX" evidence="2">
    <location>
        <begin position="236"/>
        <end position="308"/>
    </location>
</feature>
<dbReference type="Proteomes" id="UP000232323">
    <property type="component" value="Unassembled WGS sequence"/>
</dbReference>
<accession>A0A250XMC0</accession>
<keyword evidence="4" id="KW-1185">Reference proteome</keyword>
<gene>
    <name evidence="3" type="ORF">CEUSTIGMA_g11493.t1</name>
</gene>
<dbReference type="SUPFAM" id="SSF54236">
    <property type="entry name" value="Ubiquitin-like"/>
    <property type="match status" value="2"/>
</dbReference>
<dbReference type="Pfam" id="PF11470">
    <property type="entry name" value="TUG-UBL1"/>
    <property type="match status" value="1"/>
</dbReference>
<reference evidence="3 4" key="1">
    <citation type="submission" date="2017-08" db="EMBL/GenBank/DDBJ databases">
        <title>Acidophilic green algal genome provides insights into adaptation to an acidic environment.</title>
        <authorList>
            <person name="Hirooka S."/>
            <person name="Hirose Y."/>
            <person name="Kanesaki Y."/>
            <person name="Higuchi S."/>
            <person name="Fujiwara T."/>
            <person name="Onuma R."/>
            <person name="Era A."/>
            <person name="Ohbayashi R."/>
            <person name="Uzuka A."/>
            <person name="Nozaki H."/>
            <person name="Yoshikawa H."/>
            <person name="Miyagishima S.Y."/>
        </authorList>
    </citation>
    <scope>NUCLEOTIDE SEQUENCE [LARGE SCALE GENOMIC DNA]</scope>
    <source>
        <strain evidence="3 4">NIES-2499</strain>
    </source>
</reference>
<comment type="caution">
    <text evidence="3">The sequence shown here is derived from an EMBL/GenBank/DDBJ whole genome shotgun (WGS) entry which is preliminary data.</text>
</comment>
<dbReference type="InterPro" id="IPR029071">
    <property type="entry name" value="Ubiquitin-like_domsf"/>
</dbReference>
<sequence>MSILSLFFFGPPEQRVKVSVSPMAKLSTVLEEACNRLKPALDPSLCELILHEGRNKLKLDLKLPFRLANIPKTAKLEVVQGQTIDSLSPNHISLTACAADAKAVSQAVEAKGISVKVTSASQQTLDPIGQPIPSLFLPETVSTSEASIAEAGPDVVSGRKVAVYTQAALEAATAEAAKMKGDSIDMTDDFYDVTPDDIAWVTKSSGGKKGDGQLLTKALRDAAELRRAAVYGPIPVRIHFPDNIIVQAAFSALDTIAALQDLVAQVLTSDLSVKGAFYLYTTPPRQVLKDSDVTLFKAQLVPAAHVYVHVVEGRAPNGFQGPYLKSSVLSLMQDSLDLFESLPGQAPFVGRESIPTAEASCKASDDHDVLNPSEDESKKRGGPSGVTYTTAGTKVPKWLKMGK</sequence>
<dbReference type="Gene3D" id="3.10.20.90">
    <property type="entry name" value="Phosphatidylinositol 3-kinase Catalytic Subunit, Chain A, domain 1"/>
    <property type="match status" value="2"/>
</dbReference>
<evidence type="ECO:0000313" key="4">
    <source>
        <dbReference type="Proteomes" id="UP000232323"/>
    </source>
</evidence>
<dbReference type="PANTHER" id="PTHR46467">
    <property type="entry name" value="TETHER CONTAINING UBX DOMAIN FOR GLUT4"/>
    <property type="match status" value="1"/>
</dbReference>
<dbReference type="GO" id="GO:0005737">
    <property type="term" value="C:cytoplasm"/>
    <property type="evidence" value="ECO:0007669"/>
    <property type="project" value="TreeGrafter"/>
</dbReference>
<dbReference type="AlphaFoldDB" id="A0A250XMC0"/>
<dbReference type="GO" id="GO:0005634">
    <property type="term" value="C:nucleus"/>
    <property type="evidence" value="ECO:0007669"/>
    <property type="project" value="TreeGrafter"/>
</dbReference>
<feature type="region of interest" description="Disordered" evidence="1">
    <location>
        <begin position="360"/>
        <end position="403"/>
    </location>
</feature>